<gene>
    <name evidence="1" type="primary">NDH51_2</name>
    <name evidence="1" type="ORF">EV182_008085</name>
</gene>
<evidence type="ECO:0000313" key="1">
    <source>
        <dbReference type="EMBL" id="KAJ1670646.1"/>
    </source>
</evidence>
<keyword evidence="2" id="KW-1185">Reference proteome</keyword>
<dbReference type="Proteomes" id="UP001145114">
    <property type="component" value="Unassembled WGS sequence"/>
</dbReference>
<evidence type="ECO:0000313" key="2">
    <source>
        <dbReference type="Proteomes" id="UP001145114"/>
    </source>
</evidence>
<organism evidence="1 2">
    <name type="scientific">Spiromyces aspiralis</name>
    <dbReference type="NCBI Taxonomy" id="68401"/>
    <lineage>
        <taxon>Eukaryota</taxon>
        <taxon>Fungi</taxon>
        <taxon>Fungi incertae sedis</taxon>
        <taxon>Zoopagomycota</taxon>
        <taxon>Kickxellomycotina</taxon>
        <taxon>Kickxellomycetes</taxon>
        <taxon>Kickxellales</taxon>
        <taxon>Kickxellaceae</taxon>
        <taxon>Spiromyces</taxon>
    </lineage>
</organism>
<comment type="caution">
    <text evidence="1">The sequence shown here is derived from an EMBL/GenBank/DDBJ whole genome shotgun (WGS) entry which is preliminary data.</text>
</comment>
<proteinExistence type="predicted"/>
<name>A0ACC1H8U3_9FUNG</name>
<sequence>MFLRSISNSVGRNGVAVRKGALALASRSLATTTDAEAPPRTYGGLKDSDRIFTNLYGRHDFSLKGALKRGD</sequence>
<accession>A0ACC1H8U3</accession>
<dbReference type="EMBL" id="JAMZIH010009149">
    <property type="protein sequence ID" value="KAJ1670646.1"/>
    <property type="molecule type" value="Genomic_DNA"/>
</dbReference>
<protein>
    <submittedName>
        <fullName evidence="1">NADH dehydrogenase [ubiquinone] flavoprotein 1, mitochondrial</fullName>
    </submittedName>
</protein>
<reference evidence="1" key="1">
    <citation type="submission" date="2022-06" db="EMBL/GenBank/DDBJ databases">
        <title>Phylogenomic reconstructions and comparative analyses of Kickxellomycotina fungi.</title>
        <authorList>
            <person name="Reynolds N.K."/>
            <person name="Stajich J.E."/>
            <person name="Barry K."/>
            <person name="Grigoriev I.V."/>
            <person name="Crous P."/>
            <person name="Smith M.E."/>
        </authorList>
    </citation>
    <scope>NUCLEOTIDE SEQUENCE</scope>
    <source>
        <strain evidence="1">RSA 2271</strain>
    </source>
</reference>
<feature type="non-terminal residue" evidence="1">
    <location>
        <position position="71"/>
    </location>
</feature>